<evidence type="ECO:0000256" key="1">
    <source>
        <dbReference type="ARBA" id="ARBA00004394"/>
    </source>
</evidence>
<organism evidence="12 13">
    <name type="scientific">Edaphochlamys debaryana</name>
    <dbReference type="NCBI Taxonomy" id="47281"/>
    <lineage>
        <taxon>Eukaryota</taxon>
        <taxon>Viridiplantae</taxon>
        <taxon>Chlorophyta</taxon>
        <taxon>core chlorophytes</taxon>
        <taxon>Chlorophyceae</taxon>
        <taxon>CS clade</taxon>
        <taxon>Chlamydomonadales</taxon>
        <taxon>Chlamydomonadales incertae sedis</taxon>
        <taxon>Edaphochlamys</taxon>
    </lineage>
</organism>
<evidence type="ECO:0000256" key="10">
    <source>
        <dbReference type="ARBA" id="ARBA00037847"/>
    </source>
</evidence>
<dbReference type="SUPFAM" id="SSF53448">
    <property type="entry name" value="Nucleotide-diphospho-sugar transferases"/>
    <property type="match status" value="1"/>
</dbReference>
<evidence type="ECO:0000256" key="11">
    <source>
        <dbReference type="SAM" id="MobiDB-lite"/>
    </source>
</evidence>
<proteinExistence type="inferred from homology"/>
<dbReference type="GO" id="GO:0000026">
    <property type="term" value="F:alpha-1,2-mannosyltransferase activity"/>
    <property type="evidence" value="ECO:0007669"/>
    <property type="project" value="TreeGrafter"/>
</dbReference>
<reference evidence="12" key="1">
    <citation type="journal article" date="2020" name="bioRxiv">
        <title>Comparative genomics of Chlamydomonas.</title>
        <authorList>
            <person name="Craig R.J."/>
            <person name="Hasan A.R."/>
            <person name="Ness R.W."/>
            <person name="Keightley P.D."/>
        </authorList>
    </citation>
    <scope>NUCLEOTIDE SEQUENCE</scope>
    <source>
        <strain evidence="12">CCAP 11/70</strain>
    </source>
</reference>
<dbReference type="AlphaFoldDB" id="A0A835XPA9"/>
<keyword evidence="6" id="KW-0735">Signal-anchor</keyword>
<comment type="subcellular location">
    <subcellularLocation>
        <location evidence="10">Endomembrane system</location>
        <topology evidence="10">Single-pass membrane protein</topology>
    </subcellularLocation>
    <subcellularLocation>
        <location evidence="1">Golgi apparatus membrane</location>
    </subcellularLocation>
    <subcellularLocation>
        <location evidence="2">Membrane</location>
        <topology evidence="2">Single-pass type II membrane protein</topology>
    </subcellularLocation>
</comment>
<comment type="similarity">
    <text evidence="3">Belongs to the MNN1/MNT family.</text>
</comment>
<evidence type="ECO:0000256" key="2">
    <source>
        <dbReference type="ARBA" id="ARBA00004606"/>
    </source>
</evidence>
<dbReference type="GO" id="GO:0046354">
    <property type="term" value="P:mannan biosynthetic process"/>
    <property type="evidence" value="ECO:0007669"/>
    <property type="project" value="TreeGrafter"/>
</dbReference>
<accession>A0A835XPA9</accession>
<feature type="compositionally biased region" description="Gly residues" evidence="11">
    <location>
        <begin position="36"/>
        <end position="55"/>
    </location>
</feature>
<evidence type="ECO:0000313" key="13">
    <source>
        <dbReference type="Proteomes" id="UP000612055"/>
    </source>
</evidence>
<gene>
    <name evidence="12" type="ORF">HYH03_016611</name>
</gene>
<dbReference type="Pfam" id="PF11051">
    <property type="entry name" value="Mannosyl_trans3"/>
    <property type="match status" value="1"/>
</dbReference>
<evidence type="ECO:0000256" key="4">
    <source>
        <dbReference type="ARBA" id="ARBA00022679"/>
    </source>
</evidence>
<evidence type="ECO:0000313" key="12">
    <source>
        <dbReference type="EMBL" id="KAG2484565.1"/>
    </source>
</evidence>
<dbReference type="GO" id="GO:0000139">
    <property type="term" value="C:Golgi membrane"/>
    <property type="evidence" value="ECO:0007669"/>
    <property type="project" value="UniProtKB-SubCell"/>
</dbReference>
<evidence type="ECO:0000256" key="3">
    <source>
        <dbReference type="ARBA" id="ARBA00009105"/>
    </source>
</evidence>
<evidence type="ECO:0000256" key="8">
    <source>
        <dbReference type="ARBA" id="ARBA00023034"/>
    </source>
</evidence>
<evidence type="ECO:0000256" key="6">
    <source>
        <dbReference type="ARBA" id="ARBA00022968"/>
    </source>
</evidence>
<keyword evidence="4" id="KW-0808">Transferase</keyword>
<keyword evidence="13" id="KW-1185">Reference proteome</keyword>
<keyword evidence="7" id="KW-1133">Transmembrane helix</keyword>
<sequence>MRPENKDVPDDKEWRLLLDFHCVLTYTQHLEKQLTGGPGPGRGRGNPGGNGGPRGSGRRGVVYAGGGSNQLANILVGVTYLREALGSRLPVEVIYYGEAEVNPAIAKLFDDPKLQPVALVDSALTPYPSHQRPCEIKSFVSKVWALYAGTSFDEVLLMDADNYPLVPPEEMFEMEQYKQNGHVFWPDFWHSAWIDGSMYEMFGSKPPWHNNPTHRVTESGQVLFDRRRLPLVLEWLWYLNSHSAFVYKKMHGDKDSFKLAFYLAGMLQNFTQVPVFNSMALKWLPPENAYLLQSVIQYSWKGEPLFFHQTKFFPTVARDRSTNRTQLDWLSPPAHQDRANTLFKPHSYALWRNQTDQQAYKRCGYQPGPGKTVFDIMQACGWKQDDRSIPTPVFPPSWLPTASARIDALTATFFRLRDQLLEATSAKWCPQLSGFTLHTGVDRFGEDLRWVSALGEAHSECRKDPECKAFNRDGWLKRKRSPRSKAETNCLWVKDKNRSKGEEEDTDD</sequence>
<comment type="caution">
    <text evidence="12">The sequence shown here is derived from an EMBL/GenBank/DDBJ whole genome shotgun (WGS) entry which is preliminary data.</text>
</comment>
<evidence type="ECO:0000256" key="5">
    <source>
        <dbReference type="ARBA" id="ARBA00022692"/>
    </source>
</evidence>
<dbReference type="InterPro" id="IPR029044">
    <property type="entry name" value="Nucleotide-diphossugar_trans"/>
</dbReference>
<evidence type="ECO:0000256" key="7">
    <source>
        <dbReference type="ARBA" id="ARBA00022989"/>
    </source>
</evidence>
<protein>
    <submittedName>
        <fullName evidence="12">Uncharacterized protein</fullName>
    </submittedName>
</protein>
<keyword evidence="8" id="KW-0333">Golgi apparatus</keyword>
<dbReference type="PANTHER" id="PTHR31646">
    <property type="entry name" value="ALPHA-1,2-MANNOSYLTRANSFERASE MNN2"/>
    <property type="match status" value="1"/>
</dbReference>
<dbReference type="Proteomes" id="UP000612055">
    <property type="component" value="Unassembled WGS sequence"/>
</dbReference>
<keyword evidence="5" id="KW-0812">Transmembrane</keyword>
<dbReference type="OrthoDB" id="522417at2759"/>
<keyword evidence="9" id="KW-0472">Membrane</keyword>
<feature type="region of interest" description="Disordered" evidence="11">
    <location>
        <begin position="31"/>
        <end position="59"/>
    </location>
</feature>
<dbReference type="PANTHER" id="PTHR31646:SF1">
    <property type="entry name" value="ALPHA-1,2-MANNOSYLTRANSFERASE MNN2"/>
    <property type="match status" value="1"/>
</dbReference>
<dbReference type="InterPro" id="IPR022751">
    <property type="entry name" value="Alpha_mannosyltransferase"/>
</dbReference>
<name>A0A835XPA9_9CHLO</name>
<dbReference type="EMBL" id="JAEHOE010000147">
    <property type="protein sequence ID" value="KAG2484565.1"/>
    <property type="molecule type" value="Genomic_DNA"/>
</dbReference>
<evidence type="ECO:0000256" key="9">
    <source>
        <dbReference type="ARBA" id="ARBA00023136"/>
    </source>
</evidence>